<dbReference type="Pfam" id="PF00326">
    <property type="entry name" value="Peptidase_S9"/>
    <property type="match status" value="1"/>
</dbReference>
<comment type="caution">
    <text evidence="2">The sequence shown here is derived from an EMBL/GenBank/DDBJ whole genome shotgun (WGS) entry which is preliminary data.</text>
</comment>
<dbReference type="Proteomes" id="UP000281406">
    <property type="component" value="Unassembled WGS sequence"/>
</dbReference>
<evidence type="ECO:0000313" key="3">
    <source>
        <dbReference type="Proteomes" id="UP000281406"/>
    </source>
</evidence>
<dbReference type="GO" id="GO:1901379">
    <property type="term" value="P:regulation of potassium ion transmembrane transport"/>
    <property type="evidence" value="ECO:0007669"/>
    <property type="project" value="TreeGrafter"/>
</dbReference>
<accession>A0A3N0YJU2</accession>
<protein>
    <submittedName>
        <fullName evidence="2">Inactive dipeptidyl peptidase 10</fullName>
    </submittedName>
</protein>
<feature type="domain" description="Peptidase S9 prolyl oligopeptidase catalytic" evidence="1">
    <location>
        <begin position="8"/>
        <end position="62"/>
    </location>
</feature>
<dbReference type="GO" id="GO:0015459">
    <property type="term" value="F:potassium channel regulator activity"/>
    <property type="evidence" value="ECO:0007669"/>
    <property type="project" value="TreeGrafter"/>
</dbReference>
<dbReference type="InterPro" id="IPR029058">
    <property type="entry name" value="AB_hydrolase_fold"/>
</dbReference>
<evidence type="ECO:0000259" key="1">
    <source>
        <dbReference type="Pfam" id="PF00326"/>
    </source>
</evidence>
<dbReference type="PANTHER" id="PTHR11731:SF21">
    <property type="entry name" value="INACTIVE DIPEPTIDYL PEPTIDASE 10"/>
    <property type="match status" value="1"/>
</dbReference>
<dbReference type="OrthoDB" id="16520at2759"/>
<dbReference type="GO" id="GO:0008236">
    <property type="term" value="F:serine-type peptidase activity"/>
    <property type="evidence" value="ECO:0007669"/>
    <property type="project" value="InterPro"/>
</dbReference>
<dbReference type="InterPro" id="IPR050278">
    <property type="entry name" value="Serine_Prot_S9B/DPPIV"/>
</dbReference>
<evidence type="ECO:0000313" key="2">
    <source>
        <dbReference type="EMBL" id="ROL46394.1"/>
    </source>
</evidence>
<name>A0A3N0YJU2_ANAGA</name>
<reference evidence="2 3" key="1">
    <citation type="submission" date="2018-10" db="EMBL/GenBank/DDBJ databases">
        <title>Genome assembly for a Yunnan-Guizhou Plateau 3E fish, Anabarilius grahami (Regan), and its evolutionary and genetic applications.</title>
        <authorList>
            <person name="Jiang W."/>
        </authorList>
    </citation>
    <scope>NUCLEOTIDE SEQUENCE [LARGE SCALE GENOMIC DNA]</scope>
    <source>
        <strain evidence="2">AG-KIZ</strain>
        <tissue evidence="2">Muscle</tissue>
    </source>
</reference>
<dbReference type="AlphaFoldDB" id="A0A3N0YJU2"/>
<proteinExistence type="predicted"/>
<dbReference type="SUPFAM" id="SSF53474">
    <property type="entry name" value="alpha/beta-Hydrolases"/>
    <property type="match status" value="1"/>
</dbReference>
<dbReference type="Gene3D" id="3.40.50.1820">
    <property type="entry name" value="alpha/beta hydrolase"/>
    <property type="match status" value="1"/>
</dbReference>
<dbReference type="InterPro" id="IPR001375">
    <property type="entry name" value="Peptidase_S9_cat"/>
</dbReference>
<sequence length="76" mass="8613">MFVFPPANIHFQHTAELIKNLVKVGANYTLQIYPDEGHFLSKSSGRHVAATLSSYFKSCLQEEGLPISEEEEEEEE</sequence>
<organism evidence="2 3">
    <name type="scientific">Anabarilius grahami</name>
    <name type="common">Kanglang fish</name>
    <name type="synonym">Barilius grahami</name>
    <dbReference type="NCBI Taxonomy" id="495550"/>
    <lineage>
        <taxon>Eukaryota</taxon>
        <taxon>Metazoa</taxon>
        <taxon>Chordata</taxon>
        <taxon>Craniata</taxon>
        <taxon>Vertebrata</taxon>
        <taxon>Euteleostomi</taxon>
        <taxon>Actinopterygii</taxon>
        <taxon>Neopterygii</taxon>
        <taxon>Teleostei</taxon>
        <taxon>Ostariophysi</taxon>
        <taxon>Cypriniformes</taxon>
        <taxon>Xenocyprididae</taxon>
        <taxon>Xenocypridinae</taxon>
        <taxon>Xenocypridinae incertae sedis</taxon>
        <taxon>Anabarilius</taxon>
    </lineage>
</organism>
<dbReference type="GO" id="GO:0008076">
    <property type="term" value="C:voltage-gated potassium channel complex"/>
    <property type="evidence" value="ECO:0007669"/>
    <property type="project" value="TreeGrafter"/>
</dbReference>
<gene>
    <name evidence="2" type="ORF">DPX16_3639</name>
</gene>
<dbReference type="PANTHER" id="PTHR11731">
    <property type="entry name" value="PROTEASE FAMILY S9B,C DIPEPTIDYL-PEPTIDASE IV-RELATED"/>
    <property type="match status" value="1"/>
</dbReference>
<dbReference type="GO" id="GO:0006508">
    <property type="term" value="P:proteolysis"/>
    <property type="evidence" value="ECO:0007669"/>
    <property type="project" value="InterPro"/>
</dbReference>
<keyword evidence="3" id="KW-1185">Reference proteome</keyword>
<dbReference type="EMBL" id="RJVU01038255">
    <property type="protein sequence ID" value="ROL46394.1"/>
    <property type="molecule type" value="Genomic_DNA"/>
</dbReference>